<evidence type="ECO:0000256" key="1">
    <source>
        <dbReference type="SAM" id="MobiDB-lite"/>
    </source>
</evidence>
<dbReference type="AlphaFoldDB" id="A0ABD3CMY1"/>
<dbReference type="PANTHER" id="PTHR45696:SF10">
    <property type="entry name" value="LARGE RIBOSOMAL SUBUNIT PROTEIN P1"/>
    <property type="match status" value="1"/>
</dbReference>
<organism evidence="2 3">
    <name type="scientific">Castilleja foliolosa</name>
    <dbReference type="NCBI Taxonomy" id="1961234"/>
    <lineage>
        <taxon>Eukaryota</taxon>
        <taxon>Viridiplantae</taxon>
        <taxon>Streptophyta</taxon>
        <taxon>Embryophyta</taxon>
        <taxon>Tracheophyta</taxon>
        <taxon>Spermatophyta</taxon>
        <taxon>Magnoliopsida</taxon>
        <taxon>eudicotyledons</taxon>
        <taxon>Gunneridae</taxon>
        <taxon>Pentapetalae</taxon>
        <taxon>asterids</taxon>
        <taxon>lamiids</taxon>
        <taxon>Lamiales</taxon>
        <taxon>Orobanchaceae</taxon>
        <taxon>Pedicularideae</taxon>
        <taxon>Castillejinae</taxon>
        <taxon>Castilleja</taxon>
    </lineage>
</organism>
<evidence type="ECO:0000313" key="2">
    <source>
        <dbReference type="EMBL" id="KAL3630594.1"/>
    </source>
</evidence>
<sequence length="82" mass="8458">MVTSLSLAISYPTLAAAPHMFINAIILSHRPIMSRSIDPSKFAAPVAAAASGGAPAAAAAEVEKKEEPAEESDDDLGFSLFD</sequence>
<protein>
    <submittedName>
        <fullName evidence="2">Uncharacterized protein</fullName>
    </submittedName>
</protein>
<dbReference type="PANTHER" id="PTHR45696">
    <property type="entry name" value="60S ACIDIC RIBOSOMAL PROTEIN P1"/>
    <property type="match status" value="1"/>
</dbReference>
<gene>
    <name evidence="2" type="ORF">CASFOL_023578</name>
</gene>
<dbReference type="EMBL" id="JAVIJP010000032">
    <property type="protein sequence ID" value="KAL3630594.1"/>
    <property type="molecule type" value="Genomic_DNA"/>
</dbReference>
<dbReference type="Proteomes" id="UP001632038">
    <property type="component" value="Unassembled WGS sequence"/>
</dbReference>
<proteinExistence type="predicted"/>
<feature type="region of interest" description="Disordered" evidence="1">
    <location>
        <begin position="58"/>
        <end position="82"/>
    </location>
</feature>
<name>A0ABD3CMY1_9LAMI</name>
<comment type="caution">
    <text evidence="2">The sequence shown here is derived from an EMBL/GenBank/DDBJ whole genome shotgun (WGS) entry which is preliminary data.</text>
</comment>
<accession>A0ABD3CMY1</accession>
<keyword evidence="3" id="KW-1185">Reference proteome</keyword>
<dbReference type="Pfam" id="PF00428">
    <property type="entry name" value="Ribosomal_60s"/>
    <property type="match status" value="1"/>
</dbReference>
<reference evidence="3" key="1">
    <citation type="journal article" date="2024" name="IScience">
        <title>Strigolactones Initiate the Formation of Haustorium-like Structures in Castilleja.</title>
        <authorList>
            <person name="Buerger M."/>
            <person name="Peterson D."/>
            <person name="Chory J."/>
        </authorList>
    </citation>
    <scope>NUCLEOTIDE SEQUENCE [LARGE SCALE GENOMIC DNA]</scope>
</reference>
<evidence type="ECO:0000313" key="3">
    <source>
        <dbReference type="Proteomes" id="UP001632038"/>
    </source>
</evidence>